<proteinExistence type="predicted"/>
<dbReference type="WBParaSite" id="GPUH_0000841701-mRNA-1">
    <property type="protein sequence ID" value="GPUH_0000841701-mRNA-1"/>
    <property type="gene ID" value="GPUH_0000841701"/>
</dbReference>
<feature type="compositionally biased region" description="Acidic residues" evidence="1">
    <location>
        <begin position="43"/>
        <end position="62"/>
    </location>
</feature>
<keyword evidence="3" id="KW-1185">Reference proteome</keyword>
<accession>A0A183DI67</accession>
<protein>
    <submittedName>
        <fullName evidence="4">SPT6_acidic domain-containing protein</fullName>
    </submittedName>
</protein>
<dbReference type="PANTHER" id="PTHR10145:SF6">
    <property type="entry name" value="TRANSCRIPTION ELONGATION FACTOR SPT6"/>
    <property type="match status" value="1"/>
</dbReference>
<evidence type="ECO:0000256" key="1">
    <source>
        <dbReference type="SAM" id="MobiDB-lite"/>
    </source>
</evidence>
<dbReference type="PANTHER" id="PTHR10145">
    <property type="entry name" value="TRANSCRIPTION ELONGATION FACTOR SPT6"/>
    <property type="match status" value="1"/>
</dbReference>
<name>A0A183DI67_9BILA</name>
<feature type="compositionally biased region" description="Basic and acidic residues" evidence="1">
    <location>
        <begin position="18"/>
        <end position="42"/>
    </location>
</feature>
<feature type="region of interest" description="Disordered" evidence="1">
    <location>
        <begin position="107"/>
        <end position="131"/>
    </location>
</feature>
<feature type="region of interest" description="Disordered" evidence="1">
    <location>
        <begin position="1"/>
        <end position="85"/>
    </location>
</feature>
<dbReference type="GO" id="GO:0034728">
    <property type="term" value="P:nucleosome organization"/>
    <property type="evidence" value="ECO:0007669"/>
    <property type="project" value="TreeGrafter"/>
</dbReference>
<organism evidence="4">
    <name type="scientific">Gongylonema pulchrum</name>
    <dbReference type="NCBI Taxonomy" id="637853"/>
    <lineage>
        <taxon>Eukaryota</taxon>
        <taxon>Metazoa</taxon>
        <taxon>Ecdysozoa</taxon>
        <taxon>Nematoda</taxon>
        <taxon>Chromadorea</taxon>
        <taxon>Rhabditida</taxon>
        <taxon>Spirurina</taxon>
        <taxon>Spiruromorpha</taxon>
        <taxon>Spiruroidea</taxon>
        <taxon>Gongylonematidae</taxon>
        <taxon>Gongylonema</taxon>
    </lineage>
</organism>
<dbReference type="Gene3D" id="1.10.150.850">
    <property type="entry name" value="Spt6, helix-hairpin-helix domain"/>
    <property type="match status" value="1"/>
</dbReference>
<reference evidence="2 3" key="2">
    <citation type="submission" date="2018-11" db="EMBL/GenBank/DDBJ databases">
        <authorList>
            <consortium name="Pathogen Informatics"/>
        </authorList>
    </citation>
    <scope>NUCLEOTIDE SEQUENCE [LARGE SCALE GENOMIC DNA]</scope>
</reference>
<feature type="compositionally biased region" description="Acidic residues" evidence="1">
    <location>
        <begin position="1"/>
        <end position="12"/>
    </location>
</feature>
<dbReference type="GO" id="GO:0042393">
    <property type="term" value="F:histone binding"/>
    <property type="evidence" value="ECO:0007669"/>
    <property type="project" value="TreeGrafter"/>
</dbReference>
<dbReference type="InterPro" id="IPR023319">
    <property type="entry name" value="Tex-like_HTH_dom_sf"/>
</dbReference>
<dbReference type="AlphaFoldDB" id="A0A183DI67"/>
<feature type="compositionally biased region" description="Acidic residues" evidence="1">
    <location>
        <begin position="107"/>
        <end position="128"/>
    </location>
</feature>
<dbReference type="Gene3D" id="1.10.10.650">
    <property type="entry name" value="RuvA domain 2-like"/>
    <property type="match status" value="1"/>
</dbReference>
<evidence type="ECO:0000313" key="2">
    <source>
        <dbReference type="EMBL" id="VDK62443.1"/>
    </source>
</evidence>
<gene>
    <name evidence="2" type="ORF">GPUH_LOCUS8406</name>
</gene>
<dbReference type="EMBL" id="UYRT01024446">
    <property type="protein sequence ID" value="VDK62443.1"/>
    <property type="molecule type" value="Genomic_DNA"/>
</dbReference>
<evidence type="ECO:0000313" key="4">
    <source>
        <dbReference type="WBParaSite" id="GPUH_0000841701-mRNA-1"/>
    </source>
</evidence>
<dbReference type="GO" id="GO:0008023">
    <property type="term" value="C:transcription elongation factor complex"/>
    <property type="evidence" value="ECO:0007669"/>
    <property type="project" value="TreeGrafter"/>
</dbReference>
<dbReference type="OrthoDB" id="343921at2759"/>
<dbReference type="Proteomes" id="UP000271098">
    <property type="component" value="Unassembled WGS sequence"/>
</dbReference>
<dbReference type="GO" id="GO:0031491">
    <property type="term" value="F:nucleosome binding"/>
    <property type="evidence" value="ECO:0007669"/>
    <property type="project" value="TreeGrafter"/>
</dbReference>
<reference evidence="4" key="1">
    <citation type="submission" date="2016-06" db="UniProtKB">
        <authorList>
            <consortium name="WormBaseParasite"/>
        </authorList>
    </citation>
    <scope>IDENTIFICATION</scope>
</reference>
<dbReference type="GO" id="GO:0140673">
    <property type="term" value="P:transcription elongation-coupled chromatin remodeling"/>
    <property type="evidence" value="ECO:0007669"/>
    <property type="project" value="InterPro"/>
</dbReference>
<dbReference type="InterPro" id="IPR017072">
    <property type="entry name" value="TF_Spt6"/>
</dbReference>
<evidence type="ECO:0000313" key="3">
    <source>
        <dbReference type="Proteomes" id="UP000271098"/>
    </source>
</evidence>
<sequence>RVVIESDEEEEEQNKSNLYDKEDAAGDEDRRRVRRDSERIGAYDDEEGSAIESEHSEDDFIVTDDGHQARHRQRRYRSTDVPEQAMDDAREIFGVDEFNFAEFYDEDVEPGDEEDEYPEDEEHDELEGADAMRAHKIRPKEKKATLMDTIEPAELEEKLLAPLDKRIQLEDKPERFQLRRVPVTEADEHELELESKWIYQYAFDNATLSQQVQFHPNSFREC</sequence>